<gene>
    <name evidence="5" type="ORF">ON753_16615</name>
</gene>
<comment type="caution">
    <text evidence="5">The sequence shown here is derived from an EMBL/GenBank/DDBJ whole genome shotgun (WGS) entry which is preliminary data.</text>
</comment>
<dbReference type="PANTHER" id="PTHR46796">
    <property type="entry name" value="HTH-TYPE TRANSCRIPTIONAL ACTIVATOR RHAS-RELATED"/>
    <property type="match status" value="1"/>
</dbReference>
<keyword evidence="3" id="KW-0804">Transcription</keyword>
<dbReference type="SUPFAM" id="SSF51182">
    <property type="entry name" value="RmlC-like cupins"/>
    <property type="match status" value="1"/>
</dbReference>
<feature type="domain" description="HTH araC/xylS-type" evidence="4">
    <location>
        <begin position="212"/>
        <end position="310"/>
    </location>
</feature>
<dbReference type="InterPro" id="IPR018062">
    <property type="entry name" value="HTH_AraC-typ_CS"/>
</dbReference>
<evidence type="ECO:0000256" key="3">
    <source>
        <dbReference type="ARBA" id="ARBA00023163"/>
    </source>
</evidence>
<dbReference type="InterPro" id="IPR050204">
    <property type="entry name" value="AraC_XylS_family_regulators"/>
</dbReference>
<dbReference type="InterPro" id="IPR032783">
    <property type="entry name" value="AraC_lig"/>
</dbReference>
<protein>
    <submittedName>
        <fullName evidence="5">AraC family transcriptional regulator</fullName>
    </submittedName>
</protein>
<name>A0ABT3R435_9HYPH</name>
<dbReference type="PROSITE" id="PS01124">
    <property type="entry name" value="HTH_ARAC_FAMILY_2"/>
    <property type="match status" value="1"/>
</dbReference>
<proteinExistence type="predicted"/>
<evidence type="ECO:0000256" key="1">
    <source>
        <dbReference type="ARBA" id="ARBA00023015"/>
    </source>
</evidence>
<dbReference type="SUPFAM" id="SSF46689">
    <property type="entry name" value="Homeodomain-like"/>
    <property type="match status" value="2"/>
</dbReference>
<sequence>MLDLLSDVLTRLSLKGTLYFRTSFTPPWGVLVPSYENVARFHFAHRGDCMVRVLTTGETVMLAQGDLVIVPHGAAHALYCQHTDPEDSLPLDRVFELSGYKGEGVLVHGGDDDVRTTQLICGHFSLAPGSRHLIFDRLPACIHIQNYGAEAGAWMEATLRVISGEAGGTRLGGDLIALKMSEAIFAQALRSWLEQQARTGNELAGFADPQISRALNAFHRDPALPWTVESMARVAGLSRTGFAQQFARKMGVTPMQYVTGWRMQIARQGLAEHKMNVADAAALAGYSSESAFSRVFKKEVGVSPAGYRAKAAFA</sequence>
<dbReference type="Gene3D" id="1.10.10.60">
    <property type="entry name" value="Homeodomain-like"/>
    <property type="match status" value="2"/>
</dbReference>
<dbReference type="EMBL" id="JAPEVI010000003">
    <property type="protein sequence ID" value="MCX2723978.1"/>
    <property type="molecule type" value="Genomic_DNA"/>
</dbReference>
<evidence type="ECO:0000313" key="6">
    <source>
        <dbReference type="Proteomes" id="UP001300261"/>
    </source>
</evidence>
<organism evidence="5 6">
    <name type="scientific">Roseibium salinum</name>
    <dbReference type="NCBI Taxonomy" id="1604349"/>
    <lineage>
        <taxon>Bacteria</taxon>
        <taxon>Pseudomonadati</taxon>
        <taxon>Pseudomonadota</taxon>
        <taxon>Alphaproteobacteria</taxon>
        <taxon>Hyphomicrobiales</taxon>
        <taxon>Stappiaceae</taxon>
        <taxon>Roseibium</taxon>
    </lineage>
</organism>
<dbReference type="PANTHER" id="PTHR46796:SF7">
    <property type="entry name" value="ARAC FAMILY TRANSCRIPTIONAL REGULATOR"/>
    <property type="match status" value="1"/>
</dbReference>
<evidence type="ECO:0000256" key="2">
    <source>
        <dbReference type="ARBA" id="ARBA00023125"/>
    </source>
</evidence>
<dbReference type="PRINTS" id="PR00032">
    <property type="entry name" value="HTHARAC"/>
</dbReference>
<dbReference type="Pfam" id="PF12833">
    <property type="entry name" value="HTH_18"/>
    <property type="match status" value="1"/>
</dbReference>
<dbReference type="InterPro" id="IPR011051">
    <property type="entry name" value="RmlC_Cupin_sf"/>
</dbReference>
<dbReference type="Proteomes" id="UP001300261">
    <property type="component" value="Unassembled WGS sequence"/>
</dbReference>
<dbReference type="InterPro" id="IPR020449">
    <property type="entry name" value="Tscrpt_reg_AraC-type_HTH"/>
</dbReference>
<dbReference type="Pfam" id="PF12852">
    <property type="entry name" value="Cupin_6"/>
    <property type="match status" value="1"/>
</dbReference>
<evidence type="ECO:0000259" key="4">
    <source>
        <dbReference type="PROSITE" id="PS01124"/>
    </source>
</evidence>
<evidence type="ECO:0000313" key="5">
    <source>
        <dbReference type="EMBL" id="MCX2723978.1"/>
    </source>
</evidence>
<keyword evidence="2" id="KW-0238">DNA-binding</keyword>
<reference evidence="5 6" key="1">
    <citation type="journal article" date="2016" name="Int. J. Syst. Evol. Microbiol.">
        <title>Labrenzia salina sp. nov., isolated from the rhizosphere of the halophyte Arthrocnemum macrostachyum.</title>
        <authorList>
            <person name="Camacho M."/>
            <person name="Redondo-Gomez S."/>
            <person name="Rodriguez-Llorente I."/>
            <person name="Rohde M."/>
            <person name="Sproer C."/>
            <person name="Schumann P."/>
            <person name="Klenk H.P."/>
            <person name="Montero-Calasanz M.D.C."/>
        </authorList>
    </citation>
    <scope>NUCLEOTIDE SEQUENCE [LARGE SCALE GENOMIC DNA]</scope>
    <source>
        <strain evidence="5 6">DSM 29163</strain>
    </source>
</reference>
<dbReference type="SMART" id="SM00342">
    <property type="entry name" value="HTH_ARAC"/>
    <property type="match status" value="1"/>
</dbReference>
<keyword evidence="1" id="KW-0805">Transcription regulation</keyword>
<dbReference type="PROSITE" id="PS00041">
    <property type="entry name" value="HTH_ARAC_FAMILY_1"/>
    <property type="match status" value="1"/>
</dbReference>
<dbReference type="InterPro" id="IPR018060">
    <property type="entry name" value="HTH_AraC"/>
</dbReference>
<accession>A0ABT3R435</accession>
<keyword evidence="6" id="KW-1185">Reference proteome</keyword>
<dbReference type="RefSeq" id="WP_265963729.1">
    <property type="nucleotide sequence ID" value="NZ_JAPEVI010000003.1"/>
</dbReference>
<dbReference type="InterPro" id="IPR009057">
    <property type="entry name" value="Homeodomain-like_sf"/>
</dbReference>